<sequence>MKDRVREENRKEDGETKDQGIQKPPSAADVLEDTTSLDENLDSWSEEWWMPLREARLLLQIMRVVA</sequence>
<organism evidence="2 3">
    <name type="scientific">Pleurodeles waltl</name>
    <name type="common">Iberian ribbed newt</name>
    <dbReference type="NCBI Taxonomy" id="8319"/>
    <lineage>
        <taxon>Eukaryota</taxon>
        <taxon>Metazoa</taxon>
        <taxon>Chordata</taxon>
        <taxon>Craniata</taxon>
        <taxon>Vertebrata</taxon>
        <taxon>Euteleostomi</taxon>
        <taxon>Amphibia</taxon>
        <taxon>Batrachia</taxon>
        <taxon>Caudata</taxon>
        <taxon>Salamandroidea</taxon>
        <taxon>Salamandridae</taxon>
        <taxon>Pleurodelinae</taxon>
        <taxon>Pleurodeles</taxon>
    </lineage>
</organism>
<evidence type="ECO:0000313" key="2">
    <source>
        <dbReference type="EMBL" id="KAJ1110497.1"/>
    </source>
</evidence>
<comment type="caution">
    <text evidence="2">The sequence shown here is derived from an EMBL/GenBank/DDBJ whole genome shotgun (WGS) entry which is preliminary data.</text>
</comment>
<accession>A0AAV7N588</accession>
<reference evidence="2" key="1">
    <citation type="journal article" date="2022" name="bioRxiv">
        <title>Sequencing and chromosome-scale assembly of the giantPleurodeles waltlgenome.</title>
        <authorList>
            <person name="Brown T."/>
            <person name="Elewa A."/>
            <person name="Iarovenko S."/>
            <person name="Subramanian E."/>
            <person name="Araus A.J."/>
            <person name="Petzold A."/>
            <person name="Susuki M."/>
            <person name="Suzuki K.-i.T."/>
            <person name="Hayashi T."/>
            <person name="Toyoda A."/>
            <person name="Oliveira C."/>
            <person name="Osipova E."/>
            <person name="Leigh N.D."/>
            <person name="Simon A."/>
            <person name="Yun M.H."/>
        </authorList>
    </citation>
    <scope>NUCLEOTIDE SEQUENCE</scope>
    <source>
        <strain evidence="2">20211129_DDA</strain>
        <tissue evidence="2">Liver</tissue>
    </source>
</reference>
<evidence type="ECO:0000313" key="3">
    <source>
        <dbReference type="Proteomes" id="UP001066276"/>
    </source>
</evidence>
<proteinExistence type="predicted"/>
<dbReference type="Proteomes" id="UP001066276">
    <property type="component" value="Chromosome 9"/>
</dbReference>
<feature type="region of interest" description="Disordered" evidence="1">
    <location>
        <begin position="1"/>
        <end position="34"/>
    </location>
</feature>
<protein>
    <submittedName>
        <fullName evidence="2">Uncharacterized protein</fullName>
    </submittedName>
</protein>
<name>A0AAV7N588_PLEWA</name>
<feature type="compositionally biased region" description="Basic and acidic residues" evidence="1">
    <location>
        <begin position="1"/>
        <end position="20"/>
    </location>
</feature>
<dbReference type="EMBL" id="JANPWB010000013">
    <property type="protein sequence ID" value="KAJ1110497.1"/>
    <property type="molecule type" value="Genomic_DNA"/>
</dbReference>
<gene>
    <name evidence="2" type="ORF">NDU88_007848</name>
</gene>
<evidence type="ECO:0000256" key="1">
    <source>
        <dbReference type="SAM" id="MobiDB-lite"/>
    </source>
</evidence>
<keyword evidence="3" id="KW-1185">Reference proteome</keyword>
<dbReference type="AlphaFoldDB" id="A0AAV7N588"/>